<feature type="coiled-coil region" evidence="1">
    <location>
        <begin position="100"/>
        <end position="127"/>
    </location>
</feature>
<gene>
    <name evidence="2" type="ORF">EEDITHA_LOCUS12827</name>
</gene>
<keyword evidence="3" id="KW-1185">Reference proteome</keyword>
<dbReference type="Proteomes" id="UP001153954">
    <property type="component" value="Unassembled WGS sequence"/>
</dbReference>
<dbReference type="GO" id="GO:0070652">
    <property type="term" value="C:HAUS complex"/>
    <property type="evidence" value="ECO:0007669"/>
    <property type="project" value="InterPro"/>
</dbReference>
<keyword evidence="1" id="KW-0175">Coiled coil</keyword>
<dbReference type="EMBL" id="CAKOGL010000018">
    <property type="protein sequence ID" value="CAH2097627.1"/>
    <property type="molecule type" value="Genomic_DNA"/>
</dbReference>
<accession>A0AAU9UIG4</accession>
<comment type="caution">
    <text evidence="2">The sequence shown here is derived from an EMBL/GenBank/DDBJ whole genome shotgun (WGS) entry which is preliminary data.</text>
</comment>
<sequence length="652" mass="74345">MSAEKLSSDEVPLKFTNWLLAMGCPAEKVPSIERITQMCRGQYYMVWRSLMEHAEAKNIIRQKRLQVFFDDLKICQEKNTFNECSPSAVVPEQIVLWKKQQELREKVSDAEARVAQARSNLNEIVDKISSKISQRNSSKRRIEDLQRRVWLLRRVSNELTVKKAHLQETRSIAKSLFILDNDQDIQSKLEKCLLLMPPSQTASLPLSNPIASSSIVSTHENETSSEKEENIVSLVSCRGDALWPLLYEKRSALVAELSLVNAKHISDVTDNRTTPQSVLAHTAALHSNLVLEVMKNKVYIKQTHKRVAAAVEEISTYITGEACELLVLQCERAKSEARVKTMKNILEELSTKSGVFNVEGDDVNDSQATAKKITDVDKCIISTRDEIKRSVISLATLERKINNIKECLVAVFNAFHNKTPIHDSERFRGVQLDFPQEPISVICQFYSERCERSKNNGNLSLDLDVSDTSFNDTADSSPRFVDELRVYLKKFNLERNRKLVLDSGEKIWIFETLKSLASELNSRWISEDLTPLICPSVRVSSALQRLISIVQENNVLTDIIKKVNEKGASSYDIDISSKVENEAYITDKIKKRISENLGLLQKISKALDLSQENLQYWSNDDLKKYISSNRTVDGKTYRDYESFYLEHIKLKS</sequence>
<dbReference type="GO" id="GO:0051225">
    <property type="term" value="P:spindle assembly"/>
    <property type="evidence" value="ECO:0007669"/>
    <property type="project" value="InterPro"/>
</dbReference>
<evidence type="ECO:0000256" key="1">
    <source>
        <dbReference type="SAM" id="Coils"/>
    </source>
</evidence>
<reference evidence="2" key="1">
    <citation type="submission" date="2022-03" db="EMBL/GenBank/DDBJ databases">
        <authorList>
            <person name="Tunstrom K."/>
        </authorList>
    </citation>
    <scope>NUCLEOTIDE SEQUENCE</scope>
</reference>
<evidence type="ECO:0000313" key="3">
    <source>
        <dbReference type="Proteomes" id="UP001153954"/>
    </source>
</evidence>
<organism evidence="2 3">
    <name type="scientific">Euphydryas editha</name>
    <name type="common">Edith's checkerspot</name>
    <dbReference type="NCBI Taxonomy" id="104508"/>
    <lineage>
        <taxon>Eukaryota</taxon>
        <taxon>Metazoa</taxon>
        <taxon>Ecdysozoa</taxon>
        <taxon>Arthropoda</taxon>
        <taxon>Hexapoda</taxon>
        <taxon>Insecta</taxon>
        <taxon>Pterygota</taxon>
        <taxon>Neoptera</taxon>
        <taxon>Endopterygota</taxon>
        <taxon>Lepidoptera</taxon>
        <taxon>Glossata</taxon>
        <taxon>Ditrysia</taxon>
        <taxon>Papilionoidea</taxon>
        <taxon>Nymphalidae</taxon>
        <taxon>Nymphalinae</taxon>
        <taxon>Euphydryas</taxon>
    </lineage>
</organism>
<name>A0AAU9UIG4_EUPED</name>
<evidence type="ECO:0000313" key="2">
    <source>
        <dbReference type="EMBL" id="CAH2097627.1"/>
    </source>
</evidence>
<protein>
    <recommendedName>
        <fullName evidence="4">HAUS augmin-like complex subunit 5</fullName>
    </recommendedName>
</protein>
<dbReference type="Pfam" id="PF14817">
    <property type="entry name" value="HAUS5"/>
    <property type="match status" value="1"/>
</dbReference>
<dbReference type="InterPro" id="IPR029131">
    <property type="entry name" value="HAUS5"/>
</dbReference>
<proteinExistence type="predicted"/>
<evidence type="ECO:0008006" key="4">
    <source>
        <dbReference type="Google" id="ProtNLM"/>
    </source>
</evidence>
<dbReference type="AlphaFoldDB" id="A0AAU9UIG4"/>